<keyword evidence="2 10" id="KW-0436">Ligase</keyword>
<evidence type="ECO:0000256" key="5">
    <source>
        <dbReference type="ARBA" id="ARBA00022840"/>
    </source>
</evidence>
<dbReference type="SUPFAM" id="SSF63418">
    <property type="entry name" value="MurE/MurF N-terminal domain"/>
    <property type="match status" value="1"/>
</dbReference>
<dbReference type="SUPFAM" id="SSF53623">
    <property type="entry name" value="MurD-like peptide ligases, catalytic domain"/>
    <property type="match status" value="1"/>
</dbReference>
<proteinExistence type="inferred from homology"/>
<evidence type="ECO:0000256" key="1">
    <source>
        <dbReference type="ARBA" id="ARBA00022490"/>
    </source>
</evidence>
<evidence type="ECO:0000256" key="7">
    <source>
        <dbReference type="ARBA" id="ARBA00022984"/>
    </source>
</evidence>
<dbReference type="GO" id="GO:0008360">
    <property type="term" value="P:regulation of cell shape"/>
    <property type="evidence" value="ECO:0007669"/>
    <property type="project" value="UniProtKB-KW"/>
</dbReference>
<dbReference type="PANTHER" id="PTHR43024:SF1">
    <property type="entry name" value="UDP-N-ACETYLMURAMOYL-TRIPEPTIDE--D-ALANYL-D-ALANINE LIGASE"/>
    <property type="match status" value="1"/>
</dbReference>
<evidence type="ECO:0000256" key="8">
    <source>
        <dbReference type="ARBA" id="ARBA00023306"/>
    </source>
</evidence>
<dbReference type="InterPro" id="IPR005863">
    <property type="entry name" value="UDP-N-AcMur_synth"/>
</dbReference>
<dbReference type="UniPathway" id="UPA00219"/>
<comment type="catalytic activity">
    <reaction evidence="10 11">
        <text>D-alanyl-D-alanine + UDP-N-acetyl-alpha-D-muramoyl-L-alanyl-gamma-D-glutamyl-meso-2,6-diaminopimelate + ATP = UDP-N-acetyl-alpha-D-muramoyl-L-alanyl-gamma-D-glutamyl-meso-2,6-diaminopimeloyl-D-alanyl-D-alanine + ADP + phosphate + H(+)</text>
        <dbReference type="Rhea" id="RHEA:28374"/>
        <dbReference type="ChEBI" id="CHEBI:15378"/>
        <dbReference type="ChEBI" id="CHEBI:30616"/>
        <dbReference type="ChEBI" id="CHEBI:43474"/>
        <dbReference type="ChEBI" id="CHEBI:57822"/>
        <dbReference type="ChEBI" id="CHEBI:61386"/>
        <dbReference type="ChEBI" id="CHEBI:83905"/>
        <dbReference type="ChEBI" id="CHEBI:456216"/>
        <dbReference type="EC" id="6.3.2.10"/>
    </reaction>
</comment>
<dbReference type="GO" id="GO:0051301">
    <property type="term" value="P:cell division"/>
    <property type="evidence" value="ECO:0007669"/>
    <property type="project" value="UniProtKB-KW"/>
</dbReference>
<keyword evidence="1 10" id="KW-0963">Cytoplasm</keyword>
<name>D1AJY4_SEBTE</name>
<dbReference type="InterPro" id="IPR004101">
    <property type="entry name" value="Mur_ligase_C"/>
</dbReference>
<dbReference type="GO" id="GO:0071555">
    <property type="term" value="P:cell wall organization"/>
    <property type="evidence" value="ECO:0007669"/>
    <property type="project" value="UniProtKB-KW"/>
</dbReference>
<sequence>MKKNYIFKMTLEEFGISNFLDILEINNVLINSGEVRENDVFIAIRGGNSYIQEAAEKGAYVIYDDKTKKTPYPKAFLVNDSIKFLQKFAENWRNILDLKIIGITGSNGKTTVKDIIYQLLSTKYKGKKTEGNLNNHIGLPVSLLRAENSDDFLVLEMGMSGFGEIDLLAAIAKPDYGIITNIGDSHLEFLGSRENVFKAKSEIIKHVKAKMFLNGDDPFLGDLPGIKVSADGKSTADYRAKNINLSGDGTKFDLNEGLTLETNLIGEHNILNLLFGIAISEEFGIKTEDLADEFKNIKLTAMRFQKIENGNIIYINDAYNASPISMEKAILTFSDIYNDRYKVVILGDMLELGEKDAEFHEELEKILRNTKQNEILLYGSLMKNLYEKIKDMNVFHFDEKSFIREKLRGHNSEKLAVLLKGSRGMRLEEIIEEGN</sequence>
<keyword evidence="4 10" id="KW-0547">Nucleotide-binding</keyword>
<dbReference type="KEGG" id="str:Sterm_0156"/>
<comment type="function">
    <text evidence="10 11">Involved in cell wall formation. Catalyzes the final step in the synthesis of UDP-N-acetylmuramoyl-pentapeptide, the precursor of murein.</text>
</comment>
<keyword evidence="5 10" id="KW-0067">ATP-binding</keyword>
<reference evidence="15" key="1">
    <citation type="submission" date="2009-09" db="EMBL/GenBank/DDBJ databases">
        <title>The complete chromosome of Sebaldella termitidis ATCC 33386.</title>
        <authorList>
            <consortium name="US DOE Joint Genome Institute (JGI-PGF)"/>
            <person name="Lucas S."/>
            <person name="Copeland A."/>
            <person name="Lapidus A."/>
            <person name="Glavina del Rio T."/>
            <person name="Dalin E."/>
            <person name="Tice H."/>
            <person name="Bruce D."/>
            <person name="Goodwin L."/>
            <person name="Pitluck S."/>
            <person name="Kyrpides N."/>
            <person name="Mavromatis K."/>
            <person name="Ivanova N."/>
            <person name="Mikhailova N."/>
            <person name="Sims D."/>
            <person name="Meincke L."/>
            <person name="Brettin T."/>
            <person name="Detter J.C."/>
            <person name="Han C."/>
            <person name="Larimer F."/>
            <person name="Land M."/>
            <person name="Hauser L."/>
            <person name="Markowitz V."/>
            <person name="Cheng J.F."/>
            <person name="Hugenholtz P."/>
            <person name="Woyke T."/>
            <person name="Wu D."/>
            <person name="Eisen J.A."/>
        </authorList>
    </citation>
    <scope>NUCLEOTIDE SEQUENCE [LARGE SCALE GENOMIC DNA]</scope>
    <source>
        <strain evidence="15">ATCC 33386 / NCTC 11300</strain>
    </source>
</reference>
<comment type="subcellular location">
    <subcellularLocation>
        <location evidence="10 11">Cytoplasm</location>
    </subcellularLocation>
</comment>
<accession>D1AJY4</accession>
<evidence type="ECO:0000256" key="4">
    <source>
        <dbReference type="ARBA" id="ARBA00022741"/>
    </source>
</evidence>
<dbReference type="InterPro" id="IPR013221">
    <property type="entry name" value="Mur_ligase_cen"/>
</dbReference>
<keyword evidence="9 10" id="KW-0961">Cell wall biogenesis/degradation</keyword>
<comment type="similarity">
    <text evidence="10">Belongs to the MurCDEF family. MurF subfamily.</text>
</comment>
<evidence type="ECO:0000256" key="11">
    <source>
        <dbReference type="RuleBase" id="RU004136"/>
    </source>
</evidence>
<dbReference type="Proteomes" id="UP000000845">
    <property type="component" value="Chromosome"/>
</dbReference>
<feature type="domain" description="Mur ligase C-terminal" evidence="12">
    <location>
        <begin position="302"/>
        <end position="423"/>
    </location>
</feature>
<dbReference type="EMBL" id="CP001739">
    <property type="protein sequence ID" value="ACZ07041.1"/>
    <property type="molecule type" value="Genomic_DNA"/>
</dbReference>
<keyword evidence="3 10" id="KW-0132">Cell division</keyword>
<dbReference type="HOGENOM" id="CLU_031507_1_1_0"/>
<dbReference type="PANTHER" id="PTHR43024">
    <property type="entry name" value="UDP-N-ACETYLMURAMOYL-TRIPEPTIDE--D-ALANYL-D-ALANINE LIGASE"/>
    <property type="match status" value="1"/>
</dbReference>
<dbReference type="STRING" id="526218.Sterm_0156"/>
<dbReference type="InterPro" id="IPR035911">
    <property type="entry name" value="MurE/MurF_N"/>
</dbReference>
<dbReference type="InterPro" id="IPR036615">
    <property type="entry name" value="Mur_ligase_C_dom_sf"/>
</dbReference>
<keyword evidence="15" id="KW-1185">Reference proteome</keyword>
<evidence type="ECO:0000313" key="14">
    <source>
        <dbReference type="EMBL" id="ACZ07041.1"/>
    </source>
</evidence>
<dbReference type="Gene3D" id="3.40.1390.10">
    <property type="entry name" value="MurE/MurF, N-terminal domain"/>
    <property type="match status" value="1"/>
</dbReference>
<dbReference type="NCBIfam" id="TIGR01143">
    <property type="entry name" value="murF"/>
    <property type="match status" value="1"/>
</dbReference>
<dbReference type="EC" id="6.3.2.10" evidence="10 11"/>
<dbReference type="Pfam" id="PF02875">
    <property type="entry name" value="Mur_ligase_C"/>
    <property type="match status" value="1"/>
</dbReference>
<dbReference type="InterPro" id="IPR051046">
    <property type="entry name" value="MurCDEF_CellWall_CoF430Synth"/>
</dbReference>
<reference evidence="14 15" key="2">
    <citation type="journal article" date="2010" name="Stand. Genomic Sci.">
        <title>Complete genome sequence of Sebaldella termitidis type strain (NCTC 11300).</title>
        <authorList>
            <person name="Harmon-Smith M."/>
            <person name="Celia L."/>
            <person name="Chertkov O."/>
            <person name="Lapidus A."/>
            <person name="Copeland A."/>
            <person name="Glavina Del Rio T."/>
            <person name="Nolan M."/>
            <person name="Lucas S."/>
            <person name="Tice H."/>
            <person name="Cheng J.F."/>
            <person name="Han C."/>
            <person name="Detter J.C."/>
            <person name="Bruce D."/>
            <person name="Goodwin L."/>
            <person name="Pitluck S."/>
            <person name="Pati A."/>
            <person name="Liolios K."/>
            <person name="Ivanova N."/>
            <person name="Mavromatis K."/>
            <person name="Mikhailova N."/>
            <person name="Chen A."/>
            <person name="Palaniappan K."/>
            <person name="Land M."/>
            <person name="Hauser L."/>
            <person name="Chang Y.J."/>
            <person name="Jeffries C.D."/>
            <person name="Brettin T."/>
            <person name="Goker M."/>
            <person name="Beck B."/>
            <person name="Bristow J."/>
            <person name="Eisen J.A."/>
            <person name="Markowitz V."/>
            <person name="Hugenholtz P."/>
            <person name="Kyrpides N.C."/>
            <person name="Klenk H.P."/>
            <person name="Chen F."/>
        </authorList>
    </citation>
    <scope>NUCLEOTIDE SEQUENCE [LARGE SCALE GENOMIC DNA]</scope>
    <source>
        <strain evidence="15">ATCC 33386 / NCTC 11300</strain>
    </source>
</reference>
<dbReference type="GO" id="GO:0005737">
    <property type="term" value="C:cytoplasm"/>
    <property type="evidence" value="ECO:0007669"/>
    <property type="project" value="UniProtKB-SubCell"/>
</dbReference>
<keyword evidence="6 10" id="KW-0133">Cell shape</keyword>
<dbReference type="RefSeq" id="WP_012859640.1">
    <property type="nucleotide sequence ID" value="NC_013517.1"/>
</dbReference>
<dbReference type="Gene3D" id="3.90.190.20">
    <property type="entry name" value="Mur ligase, C-terminal domain"/>
    <property type="match status" value="1"/>
</dbReference>
<evidence type="ECO:0000256" key="2">
    <source>
        <dbReference type="ARBA" id="ARBA00022598"/>
    </source>
</evidence>
<comment type="pathway">
    <text evidence="10 11">Cell wall biogenesis; peptidoglycan biosynthesis.</text>
</comment>
<organism evidence="14 15">
    <name type="scientific">Sebaldella termitidis (strain ATCC 33386 / NCTC 11300)</name>
    <dbReference type="NCBI Taxonomy" id="526218"/>
    <lineage>
        <taxon>Bacteria</taxon>
        <taxon>Fusobacteriati</taxon>
        <taxon>Fusobacteriota</taxon>
        <taxon>Fusobacteriia</taxon>
        <taxon>Fusobacteriales</taxon>
        <taxon>Leptotrichiaceae</taxon>
        <taxon>Sebaldella</taxon>
    </lineage>
</organism>
<evidence type="ECO:0000313" key="15">
    <source>
        <dbReference type="Proteomes" id="UP000000845"/>
    </source>
</evidence>
<feature type="binding site" evidence="10">
    <location>
        <begin position="105"/>
        <end position="111"/>
    </location>
    <ligand>
        <name>ATP</name>
        <dbReference type="ChEBI" id="CHEBI:30616"/>
    </ligand>
</feature>
<dbReference type="GO" id="GO:0009252">
    <property type="term" value="P:peptidoglycan biosynthetic process"/>
    <property type="evidence" value="ECO:0007669"/>
    <property type="project" value="UniProtKB-UniRule"/>
</dbReference>
<dbReference type="HAMAP" id="MF_02019">
    <property type="entry name" value="MurF"/>
    <property type="match status" value="1"/>
</dbReference>
<keyword evidence="7 10" id="KW-0573">Peptidoglycan synthesis</keyword>
<dbReference type="AlphaFoldDB" id="D1AJY4"/>
<feature type="domain" description="Mur ligase central" evidence="13">
    <location>
        <begin position="103"/>
        <end position="279"/>
    </location>
</feature>
<dbReference type="Pfam" id="PF08245">
    <property type="entry name" value="Mur_ligase_M"/>
    <property type="match status" value="1"/>
</dbReference>
<dbReference type="GO" id="GO:0008766">
    <property type="term" value="F:UDP-N-acetylmuramoylalanyl-D-glutamyl-2,6-diaminopimelate-D-alanyl-D-alanine ligase activity"/>
    <property type="evidence" value="ECO:0007669"/>
    <property type="project" value="RHEA"/>
</dbReference>
<dbReference type="InterPro" id="IPR036565">
    <property type="entry name" value="Mur-like_cat_sf"/>
</dbReference>
<evidence type="ECO:0000256" key="10">
    <source>
        <dbReference type="HAMAP-Rule" id="MF_02019"/>
    </source>
</evidence>
<dbReference type="SUPFAM" id="SSF53244">
    <property type="entry name" value="MurD-like peptide ligases, peptide-binding domain"/>
    <property type="match status" value="1"/>
</dbReference>
<protein>
    <recommendedName>
        <fullName evidence="10 11">UDP-N-acetylmuramoyl-tripeptide--D-alanyl-D-alanine ligase</fullName>
        <ecNumber evidence="10 11">6.3.2.10</ecNumber>
    </recommendedName>
    <alternativeName>
        <fullName evidence="10">D-alanyl-D-alanine-adding enzyme</fullName>
    </alternativeName>
</protein>
<evidence type="ECO:0000259" key="12">
    <source>
        <dbReference type="Pfam" id="PF02875"/>
    </source>
</evidence>
<evidence type="ECO:0000256" key="6">
    <source>
        <dbReference type="ARBA" id="ARBA00022960"/>
    </source>
</evidence>
<evidence type="ECO:0000259" key="13">
    <source>
        <dbReference type="Pfam" id="PF08245"/>
    </source>
</evidence>
<keyword evidence="8 10" id="KW-0131">Cell cycle</keyword>
<gene>
    <name evidence="10" type="primary">murF</name>
    <name evidence="14" type="ordered locus">Sterm_0156</name>
</gene>
<dbReference type="eggNOG" id="COG0770">
    <property type="taxonomic scope" value="Bacteria"/>
</dbReference>
<evidence type="ECO:0000256" key="3">
    <source>
        <dbReference type="ARBA" id="ARBA00022618"/>
    </source>
</evidence>
<dbReference type="Gene3D" id="3.40.1190.10">
    <property type="entry name" value="Mur-like, catalytic domain"/>
    <property type="match status" value="1"/>
</dbReference>
<evidence type="ECO:0000256" key="9">
    <source>
        <dbReference type="ARBA" id="ARBA00023316"/>
    </source>
</evidence>
<dbReference type="GO" id="GO:0005524">
    <property type="term" value="F:ATP binding"/>
    <property type="evidence" value="ECO:0007669"/>
    <property type="project" value="UniProtKB-UniRule"/>
</dbReference>
<dbReference type="GO" id="GO:0047480">
    <property type="term" value="F:UDP-N-acetylmuramoyl-tripeptide-D-alanyl-D-alanine ligase activity"/>
    <property type="evidence" value="ECO:0007669"/>
    <property type="project" value="UniProtKB-UniRule"/>
</dbReference>